<comment type="caution">
    <text evidence="2">The sequence shown here is derived from an EMBL/GenBank/DDBJ whole genome shotgun (WGS) entry which is preliminary data.</text>
</comment>
<dbReference type="InterPro" id="IPR002125">
    <property type="entry name" value="CMP_dCMP_dom"/>
</dbReference>
<dbReference type="RefSeq" id="WP_029024811.1">
    <property type="nucleotide sequence ID" value="NZ_BOQM01000010.1"/>
</dbReference>
<dbReference type="InterPro" id="IPR016193">
    <property type="entry name" value="Cytidine_deaminase-like"/>
</dbReference>
<evidence type="ECO:0000259" key="1">
    <source>
        <dbReference type="PROSITE" id="PS51747"/>
    </source>
</evidence>
<reference evidence="2 3" key="1">
    <citation type="submission" date="2021-03" db="EMBL/GenBank/DDBJ databases">
        <title>Whole genome shotgun sequence of Salinispora arenicola NBRC 105043.</title>
        <authorList>
            <person name="Komaki H."/>
            <person name="Tamura T."/>
        </authorList>
    </citation>
    <scope>NUCLEOTIDE SEQUENCE [LARGE SCALE GENOMIC DNA]</scope>
    <source>
        <strain evidence="2 3">NBRC 105043</strain>
    </source>
</reference>
<gene>
    <name evidence="2" type="ORF">Sar04_16890</name>
</gene>
<dbReference type="Pfam" id="PF00383">
    <property type="entry name" value="dCMP_cyt_deam_1"/>
    <property type="match status" value="1"/>
</dbReference>
<evidence type="ECO:0000313" key="3">
    <source>
        <dbReference type="Proteomes" id="UP000677457"/>
    </source>
</evidence>
<evidence type="ECO:0000313" key="2">
    <source>
        <dbReference type="EMBL" id="GIM84357.1"/>
    </source>
</evidence>
<feature type="domain" description="CMP/dCMP-type deaminase" evidence="1">
    <location>
        <begin position="10"/>
        <end position="129"/>
    </location>
</feature>
<name>A0ABQ4JQ14_SALAC</name>
<organism evidence="2 3">
    <name type="scientific">Salinispora arenicola</name>
    <dbReference type="NCBI Taxonomy" id="168697"/>
    <lineage>
        <taxon>Bacteria</taxon>
        <taxon>Bacillati</taxon>
        <taxon>Actinomycetota</taxon>
        <taxon>Actinomycetes</taxon>
        <taxon>Micromonosporales</taxon>
        <taxon>Micromonosporaceae</taxon>
        <taxon>Salinispora</taxon>
    </lineage>
</organism>
<proteinExistence type="predicted"/>
<dbReference type="SUPFAM" id="SSF53927">
    <property type="entry name" value="Cytidine deaminase-like"/>
    <property type="match status" value="1"/>
</dbReference>
<dbReference type="Gene3D" id="3.40.140.10">
    <property type="entry name" value="Cytidine Deaminase, domain 2"/>
    <property type="match status" value="1"/>
</dbReference>
<dbReference type="EMBL" id="BOQM01000010">
    <property type="protein sequence ID" value="GIM84357.1"/>
    <property type="molecule type" value="Genomic_DNA"/>
</dbReference>
<sequence>MSQQVNAATRTDRQWLLRAIELSRGSSPVGTAYSVGAIIVAAAGDQLTEGYSRDTDAHTHAEESAVAKVERLAPHPDLTGATLYSSMEPCTNRKSRPRTCTELILAAGIRRVVYALREPPLLAECHGTEVLRSSGIEVIEIGDLADQVRAINSHVLTGRATISSRDPFA</sequence>
<accession>A0ABQ4JQ14</accession>
<keyword evidence="3" id="KW-1185">Reference proteome</keyword>
<protein>
    <recommendedName>
        <fullName evidence="1">CMP/dCMP-type deaminase domain-containing protein</fullName>
    </recommendedName>
</protein>
<dbReference type="GeneID" id="93772953"/>
<dbReference type="Proteomes" id="UP000677457">
    <property type="component" value="Unassembled WGS sequence"/>
</dbReference>
<dbReference type="PROSITE" id="PS51747">
    <property type="entry name" value="CYT_DCMP_DEAMINASES_2"/>
    <property type="match status" value="1"/>
</dbReference>